<accession>W1JAE3</accession>
<dbReference type="Proteomes" id="UP000019197">
    <property type="component" value="Unassembled WGS sequence"/>
</dbReference>
<organism evidence="1 2">
    <name type="scientific">Xenorhabdus cabanillasii JM26</name>
    <dbReference type="NCBI Taxonomy" id="1427517"/>
    <lineage>
        <taxon>Bacteria</taxon>
        <taxon>Pseudomonadati</taxon>
        <taxon>Pseudomonadota</taxon>
        <taxon>Gammaproteobacteria</taxon>
        <taxon>Enterobacterales</taxon>
        <taxon>Morganellaceae</taxon>
        <taxon>Xenorhabdus</taxon>
    </lineage>
</organism>
<gene>
    <name evidence="1" type="ORF">XCR1_810011</name>
</gene>
<evidence type="ECO:0000313" key="2">
    <source>
        <dbReference type="Proteomes" id="UP000019197"/>
    </source>
</evidence>
<proteinExistence type="predicted"/>
<dbReference type="AlphaFoldDB" id="W1JAE3"/>
<evidence type="ECO:0000313" key="1">
    <source>
        <dbReference type="EMBL" id="CDL86958.1"/>
    </source>
</evidence>
<sequence>MICIKQKVFNSLLTEQLIFYEQSENQQLIPSWINKPCNNAMIKKQVSCNNTTGK</sequence>
<reference evidence="1 2" key="1">
    <citation type="submission" date="2013-11" db="EMBL/GenBank/DDBJ databases">
        <title>Draft genome sequence and annotation of the entomopathogenic bacterium, Xenorhabdus cabanillasi strain JM26.</title>
        <authorList>
            <person name="Gualtieri M."/>
            <person name="Ogier J.C."/>
            <person name="Pages S."/>
            <person name="Givaudan A."/>
            <person name="Gaudriault S."/>
        </authorList>
    </citation>
    <scope>NUCLEOTIDE SEQUENCE [LARGE SCALE GENOMIC DNA]</scope>
    <source>
        <strain evidence="1 2">JM26</strain>
    </source>
</reference>
<dbReference type="EMBL" id="CBXE010000477">
    <property type="protein sequence ID" value="CDL86958.1"/>
    <property type="molecule type" value="Genomic_DNA"/>
</dbReference>
<name>W1JAE3_9GAMM</name>
<protein>
    <submittedName>
        <fullName evidence="1">Uncharacterized protein</fullName>
    </submittedName>
</protein>
<comment type="caution">
    <text evidence="1">The sequence shown here is derived from an EMBL/GenBank/DDBJ whole genome shotgun (WGS) entry which is preliminary data.</text>
</comment>